<feature type="domain" description="Glycosyl transferase family 1" evidence="1">
    <location>
        <begin position="214"/>
        <end position="380"/>
    </location>
</feature>
<dbReference type="SUPFAM" id="SSF53756">
    <property type="entry name" value="UDP-Glycosyltransferase/glycogen phosphorylase"/>
    <property type="match status" value="1"/>
</dbReference>
<name>A0A0A8J7V4_ECOLX</name>
<dbReference type="PANTHER" id="PTHR12526">
    <property type="entry name" value="GLYCOSYLTRANSFERASE"/>
    <property type="match status" value="1"/>
</dbReference>
<reference evidence="2" key="1">
    <citation type="journal article" date="2014" name="DNA Res.">
        <title>A complete view of the genetic diversity of the Escherichia coli O-antigen biosynthesis gene cluster.</title>
        <authorList>
            <person name="Iguchi A."/>
            <person name="Iyoda S."/>
            <person name="Kikuchi T."/>
            <person name="Ogura Y."/>
            <person name="Katsura K."/>
            <person name="Ohnishi M."/>
            <person name="Hayashi T."/>
            <person name="Thomson N.R."/>
        </authorList>
    </citation>
    <scope>NUCLEOTIDE SEQUENCE</scope>
    <source>
        <strain evidence="2">182-02</strain>
        <strain evidence="3">43w</strain>
    </source>
</reference>
<organism evidence="2">
    <name type="scientific">Escherichia coli</name>
    <dbReference type="NCBI Taxonomy" id="562"/>
    <lineage>
        <taxon>Bacteria</taxon>
        <taxon>Pseudomonadati</taxon>
        <taxon>Pseudomonadota</taxon>
        <taxon>Gammaproteobacteria</taxon>
        <taxon>Enterobacterales</taxon>
        <taxon>Enterobacteriaceae</taxon>
        <taxon>Escherichia</taxon>
    </lineage>
</organism>
<evidence type="ECO:0000313" key="2">
    <source>
        <dbReference type="EMBL" id="BAQ02073.1"/>
    </source>
</evidence>
<dbReference type="PANTHER" id="PTHR12526:SF609">
    <property type="entry name" value="LIPOPOLYSACCHARIDE BIOSYNTHESIS PROTEIN"/>
    <property type="match status" value="1"/>
</dbReference>
<protein>
    <submittedName>
        <fullName evidence="2">Putative glycosyltransferase</fullName>
    </submittedName>
</protein>
<sequence length="402" mass="45549">MEKILMRIALICDDYLPDSTRVSAKMMHELACELLEKGHEPIVICPCNKIQTLEILNLDGVVVYKFPNGAIKNVSKISRAINESMLSFNAWRFIGKYIRETKIDGVVYYSPSIFFGKLANKIKENWHCKSYLILRDSFPQWLVDQGIIKEGGLAERYFRYFEQINYDAADYIGLMSDRNKDIFINKYQNKYKVQTLFNWADFKGIDNIPSATLRSKLALQNKVIFFYGGNIGHAQDMMNLMRLVRSASYRDDVHFLLIGQGDEVSLVKQFIIDNSLKNCTYLPSITQSEFKSVLKIVDVGLFSLAKNHTVHNFPGKLLGYMANKLPILGSVNASNDVMEIINGAKAGFVFVNGNDEALLNAAINLADDTQLRKNLGCNAYSLLQEKFSVEMAAEKILSSLFS</sequence>
<evidence type="ECO:0000313" key="3">
    <source>
        <dbReference type="EMBL" id="BAQ02229.1"/>
    </source>
</evidence>
<dbReference type="EMBL" id="AB812082">
    <property type="protein sequence ID" value="BAQ02073.1"/>
    <property type="molecule type" value="Genomic_DNA"/>
</dbReference>
<keyword evidence="2" id="KW-0808">Transferase</keyword>
<dbReference type="GO" id="GO:0016757">
    <property type="term" value="F:glycosyltransferase activity"/>
    <property type="evidence" value="ECO:0007669"/>
    <property type="project" value="InterPro"/>
</dbReference>
<accession>A0A0A8J7V4</accession>
<dbReference type="CDD" id="cd03794">
    <property type="entry name" value="GT4_WbuB-like"/>
    <property type="match status" value="1"/>
</dbReference>
<dbReference type="GO" id="GO:1901135">
    <property type="term" value="P:carbohydrate derivative metabolic process"/>
    <property type="evidence" value="ECO:0007669"/>
    <property type="project" value="UniProtKB-ARBA"/>
</dbReference>
<dbReference type="Pfam" id="PF00534">
    <property type="entry name" value="Glycos_transf_1"/>
    <property type="match status" value="1"/>
</dbReference>
<evidence type="ECO:0000259" key="1">
    <source>
        <dbReference type="Pfam" id="PF00534"/>
    </source>
</evidence>
<dbReference type="EMBL" id="AB972419">
    <property type="protein sequence ID" value="BAQ02229.1"/>
    <property type="molecule type" value="Genomic_DNA"/>
</dbReference>
<dbReference type="AlphaFoldDB" id="A0A0A8J7V4"/>
<dbReference type="InterPro" id="IPR001296">
    <property type="entry name" value="Glyco_trans_1"/>
</dbReference>
<dbReference type="Gene3D" id="3.40.50.2000">
    <property type="entry name" value="Glycogen Phosphorylase B"/>
    <property type="match status" value="2"/>
</dbReference>
<proteinExistence type="predicted"/>